<reference evidence="2" key="1">
    <citation type="submission" date="2016-11" db="UniProtKB">
        <authorList>
            <consortium name="WormBaseParasite"/>
        </authorList>
    </citation>
    <scope>IDENTIFICATION</scope>
</reference>
<evidence type="ECO:0000313" key="2">
    <source>
        <dbReference type="WBParaSite" id="Csp11.Scaffold630.g21257.t1"/>
    </source>
</evidence>
<accession>A0A1I7V0S3</accession>
<dbReference type="WBParaSite" id="Csp11.Scaffold630.g21257.t1">
    <property type="protein sequence ID" value="Csp11.Scaffold630.g21257.t1"/>
    <property type="gene ID" value="Csp11.Scaffold630.g21257"/>
</dbReference>
<dbReference type="AlphaFoldDB" id="A0A1I7V0S3"/>
<keyword evidence="1" id="KW-1185">Reference proteome</keyword>
<dbReference type="eggNOG" id="ENOG502TI0J">
    <property type="taxonomic scope" value="Eukaryota"/>
</dbReference>
<proteinExistence type="predicted"/>
<dbReference type="STRING" id="1561998.A0A1I7V0S3"/>
<organism evidence="1 2">
    <name type="scientific">Caenorhabditis tropicalis</name>
    <dbReference type="NCBI Taxonomy" id="1561998"/>
    <lineage>
        <taxon>Eukaryota</taxon>
        <taxon>Metazoa</taxon>
        <taxon>Ecdysozoa</taxon>
        <taxon>Nematoda</taxon>
        <taxon>Chromadorea</taxon>
        <taxon>Rhabditida</taxon>
        <taxon>Rhabditina</taxon>
        <taxon>Rhabditomorpha</taxon>
        <taxon>Rhabditoidea</taxon>
        <taxon>Rhabditidae</taxon>
        <taxon>Peloderinae</taxon>
        <taxon>Caenorhabditis</taxon>
    </lineage>
</organism>
<name>A0A1I7V0S3_9PELO</name>
<protein>
    <submittedName>
        <fullName evidence="2">Melanin-concentrating hormone</fullName>
    </submittedName>
</protein>
<evidence type="ECO:0000313" key="1">
    <source>
        <dbReference type="Proteomes" id="UP000095282"/>
    </source>
</evidence>
<sequence length="126" mass="14398">MEEEEMKLFEMITLDTKFMLTPSSLLGSLLLVCAILPSRASILTDDVQPRQLRSFPYSVSFYRMLGHDRQLIPYYGVNDEVAALIDSMNTVPVPSASEEVYATRPRRSDGLRGYACRFKFCRIYDA</sequence>
<dbReference type="Proteomes" id="UP000095282">
    <property type="component" value="Unplaced"/>
</dbReference>